<name>A0A1Y1RLZ2_9MICC</name>
<feature type="transmembrane region" description="Helical" evidence="2">
    <location>
        <begin position="44"/>
        <end position="63"/>
    </location>
</feature>
<keyword evidence="2" id="KW-0472">Membrane</keyword>
<keyword evidence="2" id="KW-0812">Transmembrane</keyword>
<proteinExistence type="predicted"/>
<evidence type="ECO:0000313" key="3">
    <source>
        <dbReference type="EMBL" id="ORC15480.1"/>
    </source>
</evidence>
<dbReference type="RefSeq" id="WP_083093377.1">
    <property type="nucleotide sequence ID" value="NZ_LXWF01000043.1"/>
</dbReference>
<organism evidence="3 4">
    <name type="scientific">Rothia nasimurium</name>
    <dbReference type="NCBI Taxonomy" id="85336"/>
    <lineage>
        <taxon>Bacteria</taxon>
        <taxon>Bacillati</taxon>
        <taxon>Actinomycetota</taxon>
        <taxon>Actinomycetes</taxon>
        <taxon>Micrococcales</taxon>
        <taxon>Micrococcaceae</taxon>
        <taxon>Rothia</taxon>
    </lineage>
</organism>
<feature type="transmembrane region" description="Helical" evidence="2">
    <location>
        <begin position="69"/>
        <end position="90"/>
    </location>
</feature>
<dbReference type="EMBL" id="LXWF01000043">
    <property type="protein sequence ID" value="ORC15480.1"/>
    <property type="molecule type" value="Genomic_DNA"/>
</dbReference>
<accession>A0A1Y1RLZ2</accession>
<sequence length="108" mass="11797">MAKTNAQAEAEKRSNVESLGMESGAPARSGAPQYSGTKELGSNIALTIFCIALLFACFYALGTYPEGGWIWWTVAVVLYGITFLVPLWILPSKTNERTRSDGTDLYLK</sequence>
<dbReference type="Proteomes" id="UP000192359">
    <property type="component" value="Unassembled WGS sequence"/>
</dbReference>
<dbReference type="OrthoDB" id="4951105at2"/>
<evidence type="ECO:0000256" key="1">
    <source>
        <dbReference type="SAM" id="MobiDB-lite"/>
    </source>
</evidence>
<comment type="caution">
    <text evidence="3">The sequence shown here is derived from an EMBL/GenBank/DDBJ whole genome shotgun (WGS) entry which is preliminary data.</text>
</comment>
<reference evidence="3 4" key="1">
    <citation type="submission" date="2016-05" db="EMBL/GenBank/DDBJ databases">
        <title>Draft genome sequence of a porcine commensal Rothia nasimurium.</title>
        <authorList>
            <person name="Gaiser R.A."/>
            <person name="Van Baarlen P."/>
            <person name="Wells J.M."/>
        </authorList>
    </citation>
    <scope>NUCLEOTIDE SEQUENCE [LARGE SCALE GENOMIC DNA]</scope>
    <source>
        <strain evidence="3 4">PT-32</strain>
    </source>
</reference>
<gene>
    <name evidence="3" type="ORF">A7979_07015</name>
</gene>
<feature type="region of interest" description="Disordered" evidence="1">
    <location>
        <begin position="1"/>
        <end position="33"/>
    </location>
</feature>
<keyword evidence="4" id="KW-1185">Reference proteome</keyword>
<dbReference type="AlphaFoldDB" id="A0A1Y1RLZ2"/>
<evidence type="ECO:0000256" key="2">
    <source>
        <dbReference type="SAM" id="Phobius"/>
    </source>
</evidence>
<evidence type="ECO:0000313" key="4">
    <source>
        <dbReference type="Proteomes" id="UP000192359"/>
    </source>
</evidence>
<protein>
    <submittedName>
        <fullName evidence="3">Uncharacterized protein</fullName>
    </submittedName>
</protein>
<keyword evidence="2" id="KW-1133">Transmembrane helix</keyword>